<dbReference type="EMBL" id="CP063405">
    <property type="protein sequence ID" value="QSZ29268.1"/>
    <property type="molecule type" value="Genomic_DNA"/>
</dbReference>
<sequence>MPNQRPRVGRHSRKDFGCSPKVLLQNTDPNAPIKKLMIFFKPIDDWKDLEHEEDVKALLKGSECTRLLNSREKLLGEDLKEMRRLWEDFKVFINDGSLQATNQDLDQIKMFIYEVDCLIFKSREKFAGLVNGAKYMTKEERESSIRRVEDLIRNTYYEAKKEWELMIGYLKGRMKVKLKTLAPTPVP</sequence>
<organism evidence="1 2">
    <name type="scientific">Monilinia vaccinii-corymbosi</name>
    <dbReference type="NCBI Taxonomy" id="61207"/>
    <lineage>
        <taxon>Eukaryota</taxon>
        <taxon>Fungi</taxon>
        <taxon>Dikarya</taxon>
        <taxon>Ascomycota</taxon>
        <taxon>Pezizomycotina</taxon>
        <taxon>Leotiomycetes</taxon>
        <taxon>Helotiales</taxon>
        <taxon>Sclerotiniaceae</taxon>
        <taxon>Monilinia</taxon>
    </lineage>
</organism>
<accession>A0A8A3P6H4</accession>
<name>A0A8A3P6H4_9HELO</name>
<dbReference type="OrthoDB" id="10584336at2759"/>
<protein>
    <submittedName>
        <fullName evidence="1">Uncharacterized protein</fullName>
    </submittedName>
</protein>
<gene>
    <name evidence="1" type="ORF">DSL72_003780</name>
</gene>
<evidence type="ECO:0000313" key="1">
    <source>
        <dbReference type="EMBL" id="QSZ29268.1"/>
    </source>
</evidence>
<dbReference type="Proteomes" id="UP000672032">
    <property type="component" value="Chromosome 1"/>
</dbReference>
<reference evidence="1" key="1">
    <citation type="submission" date="2020-10" db="EMBL/GenBank/DDBJ databases">
        <title>Genome Sequence of Monilinia vaccinii-corymbosi Sheds Light on Mummy Berry Disease Infection of Blueberry and Mating Type.</title>
        <authorList>
            <person name="Yow A.G."/>
            <person name="Zhang Y."/>
            <person name="Bansal K."/>
            <person name="Eacker S.M."/>
            <person name="Sullivan S."/>
            <person name="Liachko I."/>
            <person name="Cubeta M.A."/>
            <person name="Rollins J.A."/>
            <person name="Ashrafi H."/>
        </authorList>
    </citation>
    <scope>NUCLEOTIDE SEQUENCE</scope>
    <source>
        <strain evidence="1">RL-1</strain>
    </source>
</reference>
<dbReference type="AlphaFoldDB" id="A0A8A3P6H4"/>
<evidence type="ECO:0000313" key="2">
    <source>
        <dbReference type="Proteomes" id="UP000672032"/>
    </source>
</evidence>
<proteinExistence type="predicted"/>
<keyword evidence="2" id="KW-1185">Reference proteome</keyword>